<dbReference type="OrthoDB" id="10637551at2759"/>
<dbReference type="SUPFAM" id="SSF55781">
    <property type="entry name" value="GAF domain-like"/>
    <property type="match status" value="1"/>
</dbReference>
<proteinExistence type="predicted"/>
<feature type="domain" description="GAF" evidence="1">
    <location>
        <begin position="126"/>
        <end position="265"/>
    </location>
</feature>
<feature type="non-terminal residue" evidence="2">
    <location>
        <position position="1"/>
    </location>
</feature>
<feature type="non-terminal residue" evidence="2">
    <location>
        <position position="266"/>
    </location>
</feature>
<dbReference type="InterPro" id="IPR029016">
    <property type="entry name" value="GAF-like_dom_sf"/>
</dbReference>
<evidence type="ECO:0000259" key="1">
    <source>
        <dbReference type="Pfam" id="PF01590"/>
    </source>
</evidence>
<dbReference type="EMBL" id="JAABOA010007332">
    <property type="protein sequence ID" value="KAF9544305.1"/>
    <property type="molecule type" value="Genomic_DNA"/>
</dbReference>
<dbReference type="AlphaFoldDB" id="A0A9P6F7M7"/>
<gene>
    <name evidence="2" type="ORF">BGW38_009736</name>
</gene>
<sequence>PIGFGHDAVSAAAAAMAESCMPSASFQPNGHPTVSSTSSKYGVAIGNNPVAVGVTRGATGGATGGAGAGAGVGAGAGAHSEGPLYSNFHTSWMGSPESPEADNVDLDMLDFTSVIDAMQAIASEIDLDPLLVKSLGVLNQSVGAKRCYILISQNQEFVLAASQGDLGRCESVKPPMGIEQCSGLFHGVINYVINTSMSCLLTNARDDPRFSADEYVLQRAELRTVLCAPIIHKSAMVGVLYMEDFPERAFANRRMLVMNLLVQQLG</sequence>
<dbReference type="Gene3D" id="3.30.450.40">
    <property type="match status" value="1"/>
</dbReference>
<keyword evidence="3" id="KW-1185">Reference proteome</keyword>
<accession>A0A9P6F7M7</accession>
<dbReference type="Proteomes" id="UP000780801">
    <property type="component" value="Unassembled WGS sequence"/>
</dbReference>
<protein>
    <recommendedName>
        <fullName evidence="1">GAF domain-containing protein</fullName>
    </recommendedName>
</protein>
<organism evidence="2 3">
    <name type="scientific">Lunasporangiospora selenospora</name>
    <dbReference type="NCBI Taxonomy" id="979761"/>
    <lineage>
        <taxon>Eukaryota</taxon>
        <taxon>Fungi</taxon>
        <taxon>Fungi incertae sedis</taxon>
        <taxon>Mucoromycota</taxon>
        <taxon>Mortierellomycotina</taxon>
        <taxon>Mortierellomycetes</taxon>
        <taxon>Mortierellales</taxon>
        <taxon>Mortierellaceae</taxon>
        <taxon>Lunasporangiospora</taxon>
    </lineage>
</organism>
<reference evidence="2" key="1">
    <citation type="journal article" date="2020" name="Fungal Divers.">
        <title>Resolving the Mortierellaceae phylogeny through synthesis of multi-gene phylogenetics and phylogenomics.</title>
        <authorList>
            <person name="Vandepol N."/>
            <person name="Liber J."/>
            <person name="Desiro A."/>
            <person name="Na H."/>
            <person name="Kennedy M."/>
            <person name="Barry K."/>
            <person name="Grigoriev I.V."/>
            <person name="Miller A.N."/>
            <person name="O'Donnell K."/>
            <person name="Stajich J.E."/>
            <person name="Bonito G."/>
        </authorList>
    </citation>
    <scope>NUCLEOTIDE SEQUENCE</scope>
    <source>
        <strain evidence="2">KOD1015</strain>
    </source>
</reference>
<evidence type="ECO:0000313" key="3">
    <source>
        <dbReference type="Proteomes" id="UP000780801"/>
    </source>
</evidence>
<dbReference type="InterPro" id="IPR003018">
    <property type="entry name" value="GAF"/>
</dbReference>
<comment type="caution">
    <text evidence="2">The sequence shown here is derived from an EMBL/GenBank/DDBJ whole genome shotgun (WGS) entry which is preliminary data.</text>
</comment>
<dbReference type="Pfam" id="PF01590">
    <property type="entry name" value="GAF"/>
    <property type="match status" value="1"/>
</dbReference>
<name>A0A9P6F7M7_9FUNG</name>
<evidence type="ECO:0000313" key="2">
    <source>
        <dbReference type="EMBL" id="KAF9544305.1"/>
    </source>
</evidence>